<keyword evidence="2" id="KW-1185">Reference proteome</keyword>
<proteinExistence type="predicted"/>
<gene>
    <name evidence="1" type="ORF">ICL16_08315</name>
</gene>
<dbReference type="Proteomes" id="UP000629098">
    <property type="component" value="Unassembled WGS sequence"/>
</dbReference>
<dbReference type="InterPro" id="IPR011044">
    <property type="entry name" value="Quino_amine_DH_bsu"/>
</dbReference>
<accession>A0A8J6XE98</accession>
<dbReference type="RefSeq" id="WP_190826374.1">
    <property type="nucleotide sequence ID" value="NZ_CAWPPI010000034.1"/>
</dbReference>
<evidence type="ECO:0000313" key="1">
    <source>
        <dbReference type="EMBL" id="MBD2772088.1"/>
    </source>
</evidence>
<organism evidence="1 2">
    <name type="scientific">Iningainema tapete BLCC-T55</name>
    <dbReference type="NCBI Taxonomy" id="2748662"/>
    <lineage>
        <taxon>Bacteria</taxon>
        <taxon>Bacillati</taxon>
        <taxon>Cyanobacteriota</taxon>
        <taxon>Cyanophyceae</taxon>
        <taxon>Nostocales</taxon>
        <taxon>Scytonemataceae</taxon>
        <taxon>Iningainema tapete</taxon>
    </lineage>
</organism>
<dbReference type="EMBL" id="JACXAE010000034">
    <property type="protein sequence ID" value="MBD2772088.1"/>
    <property type="molecule type" value="Genomic_DNA"/>
</dbReference>
<evidence type="ECO:0000313" key="2">
    <source>
        <dbReference type="Proteomes" id="UP000629098"/>
    </source>
</evidence>
<name>A0A8J6XE98_9CYAN</name>
<dbReference type="AlphaFoldDB" id="A0A8J6XE98"/>
<protein>
    <submittedName>
        <fullName evidence="1">Uncharacterized protein</fullName>
    </submittedName>
</protein>
<comment type="caution">
    <text evidence="1">The sequence shown here is derived from an EMBL/GenBank/DDBJ whole genome shotgun (WGS) entry which is preliminary data.</text>
</comment>
<dbReference type="SUPFAM" id="SSF50969">
    <property type="entry name" value="YVTN repeat-like/Quinoprotein amine dehydrogenase"/>
    <property type="match status" value="1"/>
</dbReference>
<sequence length="247" mass="26080">MATGSTIATLQIPTTTVSNQDLPINLTPALTDVESIQERLTNLTTQPNGILVSTVVSTTDEGTATRLIFKSPNPSQPPDSVKLFGFPNNNSTVESLVPITGNNFIGLISTNGSTLPFELATIERTTGNVISGANSGLPRLDPTRGYGTLAQSPDGTIYIVTVGREGTATLAQVNVGSGINTIVPLTFNNKPLGNGLLSLTISPSGELYALANPNYEDINSLFIINPRSGELTLVRQFDADQITFTFL</sequence>
<reference evidence="1" key="1">
    <citation type="submission" date="2020-09" db="EMBL/GenBank/DDBJ databases">
        <title>Iningainema tapete sp. nov. (Scytonemataceae, Cyanobacteria) from greenhouses in central Florida (USA) produces two types of nodularin with biosynthetic potential for microcystin-LR and anabaenopeptins.</title>
        <authorList>
            <person name="Berthold D.E."/>
            <person name="Lefler F.W."/>
            <person name="Huang I.-S."/>
            <person name="Abdulla H."/>
            <person name="Zimba P.V."/>
            <person name="Laughinghouse H.D. IV."/>
        </authorList>
    </citation>
    <scope>NUCLEOTIDE SEQUENCE</scope>
    <source>
        <strain evidence="1">BLCCT55</strain>
    </source>
</reference>